<dbReference type="OrthoDB" id="983143at2"/>
<accession>A0A2W2BKC9</accession>
<sequence length="852" mass="98572">MYRKHIAVLIVLVCLIVSPLWAAAQATIVKGRITDAANGKPLPFVTINFTSTNIGTNSDDNGNYELRSDDGHTQIQFSFIGYKTIRKNVVAGKETVLNIQLNSETRELNEVVVKPKKVKYRNKDNPAVELIKEVVAHREQNKPDFNNYIQYRQYEKMKFSLSNTAEKLRNNFLFRKYKFMTDNLDTTTLEGKALMPWYMQEMLSDVYYRRSPEKKKTYVLADKKVDFGEYVDIQGMSAYLKHMYQDVDIYKNSINVITNEFLSPIANLAPTFYRFYILDTTEHDGAKWVTLFFSPRNKADFLFQGKIYVTLDGNFAVARVDMELNKNINVNWIKSLHIIQDFDKMPNGRYYLADSRMMVDFALLKTAKGGVFGERDVSFHNYQINVPQPDSLYAGMDVEHLKEAENKTDSFWVTSRPDSLSTADAQTYVNIDKLKHSKSFNRTMDWITLFLAGYKKVTPYVEVGPVNTFYSFNPVEGFRARVGGRTTPHLSKRVYFETYAAYGFKDEKWKYYLGGMYSFSGGKTINEFPLTALKANFQRDTKIPGQELQFVQEDNFLLSFKRGVNDKWLYNDIYNVQFIKEFKNHFSYTVSYKNWKQSPAGGLEYIKSDAAGNTTNINSITTSEAGLELRWAPNEQFYQGKLYRVPIPNKYPVFTFRTNIGMKGVLGGEYNYQDFSLNIYKHVYLSQLGYSDVVLEGGYAAGTIPFPLLYIHHANQTYGFQLQSYNMMNFLEFVSDHYASLAIDHCFNGFFFNKIPVFRKLKFREFIDFKMLYGGMRNENNPNYNHDQLQFPTDENGKTTTFILGKEPYVEGSVGIGNILNFVRVDVVKRFTYLNNPNVPTVGIRARVNFDF</sequence>
<proteinExistence type="predicted"/>
<organism evidence="2 3">
    <name type="scientific">Taibaiella soli</name>
    <dbReference type="NCBI Taxonomy" id="1649169"/>
    <lineage>
        <taxon>Bacteria</taxon>
        <taxon>Pseudomonadati</taxon>
        <taxon>Bacteroidota</taxon>
        <taxon>Chitinophagia</taxon>
        <taxon>Chitinophagales</taxon>
        <taxon>Chitinophagaceae</taxon>
        <taxon>Taibaiella</taxon>
    </lineage>
</organism>
<feature type="chain" id="PRO_5015880969" evidence="1">
    <location>
        <begin position="23"/>
        <end position="852"/>
    </location>
</feature>
<evidence type="ECO:0000256" key="1">
    <source>
        <dbReference type="SAM" id="SignalP"/>
    </source>
</evidence>
<dbReference type="Gene3D" id="2.60.40.1120">
    <property type="entry name" value="Carboxypeptidase-like, regulatory domain"/>
    <property type="match status" value="1"/>
</dbReference>
<dbReference type="EMBL" id="QKTW01000009">
    <property type="protein sequence ID" value="PZF73916.1"/>
    <property type="molecule type" value="Genomic_DNA"/>
</dbReference>
<feature type="signal peptide" evidence="1">
    <location>
        <begin position="1"/>
        <end position="22"/>
    </location>
</feature>
<dbReference type="Proteomes" id="UP000248745">
    <property type="component" value="Unassembled WGS sequence"/>
</dbReference>
<dbReference type="AlphaFoldDB" id="A0A2W2BKC9"/>
<dbReference type="InterPro" id="IPR043741">
    <property type="entry name" value="DUF5686"/>
</dbReference>
<keyword evidence="3" id="KW-1185">Reference proteome</keyword>
<gene>
    <name evidence="2" type="ORF">DN068_06130</name>
</gene>
<reference evidence="2 3" key="1">
    <citation type="submission" date="2018-06" db="EMBL/GenBank/DDBJ databases">
        <title>Mucibacter soli gen. nov., sp. nov., a new member of the family Chitinophagaceae producing mucin.</title>
        <authorList>
            <person name="Kim M.-K."/>
            <person name="Park S."/>
            <person name="Kim T.-S."/>
            <person name="Joung Y."/>
            <person name="Han J.-H."/>
            <person name="Kim S.B."/>
        </authorList>
    </citation>
    <scope>NUCLEOTIDE SEQUENCE [LARGE SCALE GENOMIC DNA]</scope>
    <source>
        <strain evidence="2 3">R1-15</strain>
    </source>
</reference>
<protein>
    <submittedName>
        <fullName evidence="2">Carboxypeptidase-like regulatory domain-containing protein</fullName>
    </submittedName>
</protein>
<dbReference type="RefSeq" id="WP_110998013.1">
    <property type="nucleotide sequence ID" value="NZ_QKTW01000009.1"/>
</dbReference>
<dbReference type="InterPro" id="IPR008969">
    <property type="entry name" value="CarboxyPept-like_regulatory"/>
</dbReference>
<dbReference type="Pfam" id="PF13715">
    <property type="entry name" value="CarbopepD_reg_2"/>
    <property type="match status" value="1"/>
</dbReference>
<name>A0A2W2BKC9_9BACT</name>
<comment type="caution">
    <text evidence="2">The sequence shown here is derived from an EMBL/GenBank/DDBJ whole genome shotgun (WGS) entry which is preliminary data.</text>
</comment>
<dbReference type="GO" id="GO:0004180">
    <property type="term" value="F:carboxypeptidase activity"/>
    <property type="evidence" value="ECO:0007669"/>
    <property type="project" value="UniProtKB-KW"/>
</dbReference>
<keyword evidence="2" id="KW-0378">Hydrolase</keyword>
<evidence type="ECO:0000313" key="3">
    <source>
        <dbReference type="Proteomes" id="UP000248745"/>
    </source>
</evidence>
<dbReference type="SUPFAM" id="SSF49464">
    <property type="entry name" value="Carboxypeptidase regulatory domain-like"/>
    <property type="match status" value="1"/>
</dbReference>
<keyword evidence="1" id="KW-0732">Signal</keyword>
<keyword evidence="2" id="KW-0121">Carboxypeptidase</keyword>
<dbReference type="Pfam" id="PF18939">
    <property type="entry name" value="DUF5686"/>
    <property type="match status" value="1"/>
</dbReference>
<evidence type="ECO:0000313" key="2">
    <source>
        <dbReference type="EMBL" id="PZF73916.1"/>
    </source>
</evidence>
<keyword evidence="2" id="KW-0645">Protease</keyword>